<feature type="compositionally biased region" description="Basic and acidic residues" evidence="1">
    <location>
        <begin position="1"/>
        <end position="23"/>
    </location>
</feature>
<dbReference type="RefSeq" id="WP_085887989.1">
    <property type="nucleotide sequence ID" value="NZ_FWFN01000004.1"/>
</dbReference>
<evidence type="ECO:0000313" key="3">
    <source>
        <dbReference type="Proteomes" id="UP000193963"/>
    </source>
</evidence>
<accession>A0A1X6Z7Y5</accession>
<name>A0A1X6Z7Y5_9RHOB</name>
<organism evidence="2 3">
    <name type="scientific">Pseudooceanicola marinus</name>
    <dbReference type="NCBI Taxonomy" id="396013"/>
    <lineage>
        <taxon>Bacteria</taxon>
        <taxon>Pseudomonadati</taxon>
        <taxon>Pseudomonadota</taxon>
        <taxon>Alphaproteobacteria</taxon>
        <taxon>Rhodobacterales</taxon>
        <taxon>Paracoccaceae</taxon>
        <taxon>Pseudooceanicola</taxon>
    </lineage>
</organism>
<keyword evidence="3" id="KW-1185">Reference proteome</keyword>
<dbReference type="Proteomes" id="UP000193963">
    <property type="component" value="Unassembled WGS sequence"/>
</dbReference>
<protein>
    <submittedName>
        <fullName evidence="2">Uncharacterized protein</fullName>
    </submittedName>
</protein>
<dbReference type="AlphaFoldDB" id="A0A1X6Z7Y5"/>
<sequence length="64" mass="6897">MTDLHTPDELAKAKAHAESRAAEATKPALRIFLQACADVLAEALKSEKGALIPAEIDRLDRADK</sequence>
<feature type="region of interest" description="Disordered" evidence="1">
    <location>
        <begin position="1"/>
        <end position="24"/>
    </location>
</feature>
<proteinExistence type="predicted"/>
<evidence type="ECO:0000256" key="1">
    <source>
        <dbReference type="SAM" id="MobiDB-lite"/>
    </source>
</evidence>
<gene>
    <name evidence="2" type="ORF">PSM7751_01994</name>
</gene>
<reference evidence="2 3" key="1">
    <citation type="submission" date="2017-03" db="EMBL/GenBank/DDBJ databases">
        <authorList>
            <person name="Afonso C.L."/>
            <person name="Miller P.J."/>
            <person name="Scott M.A."/>
            <person name="Spackman E."/>
            <person name="Goraichik I."/>
            <person name="Dimitrov K.M."/>
            <person name="Suarez D.L."/>
            <person name="Swayne D.E."/>
        </authorList>
    </citation>
    <scope>NUCLEOTIDE SEQUENCE [LARGE SCALE GENOMIC DNA]</scope>
    <source>
        <strain evidence="2 3">CECT 7751</strain>
    </source>
</reference>
<dbReference type="EMBL" id="FWFN01000004">
    <property type="protein sequence ID" value="SLN43897.1"/>
    <property type="molecule type" value="Genomic_DNA"/>
</dbReference>
<evidence type="ECO:0000313" key="2">
    <source>
        <dbReference type="EMBL" id="SLN43897.1"/>
    </source>
</evidence>